<keyword evidence="1" id="KW-0732">Signal</keyword>
<dbReference type="AlphaFoldDB" id="A0A7S1C251"/>
<evidence type="ECO:0000256" key="1">
    <source>
        <dbReference type="SAM" id="SignalP"/>
    </source>
</evidence>
<proteinExistence type="predicted"/>
<feature type="signal peptide" evidence="1">
    <location>
        <begin position="1"/>
        <end position="24"/>
    </location>
</feature>
<sequence length="318" mass="36004">MVLSNLSLFMLVVCTLNTSQKVLGVEKLEMEYIRGCENRCALEPFVNGKKITCEALMNKDEKTRKELCNANATTERYGKELLHRYYPKTCRPACRIDGQCEDYMKLRAELKNKRVVSCEDLKVESGAKVNALCETDARVLNKGGAIYKLKRVCRKTCRARECQRKPRTTEKLGTEHIIACENKCALEPFVRGRKITCDALIKEDAKTRSELCNAIATTGKYGKHLLSQYYPKTCRPTCRLEGGCKDHMNLKATLESGRTVSCEDVRAQSRTQMDSMCDTLATIEGKGRYDIRRLCPRTCRSLDCDPGETPHLSHSSDE</sequence>
<dbReference type="EMBL" id="HBFR01042007">
    <property type="protein sequence ID" value="CAD8903490.1"/>
    <property type="molecule type" value="Transcribed_RNA"/>
</dbReference>
<reference evidence="2" key="1">
    <citation type="submission" date="2021-01" db="EMBL/GenBank/DDBJ databases">
        <authorList>
            <person name="Corre E."/>
            <person name="Pelletier E."/>
            <person name="Niang G."/>
            <person name="Scheremetjew M."/>
            <person name="Finn R."/>
            <person name="Kale V."/>
            <person name="Holt S."/>
            <person name="Cochrane G."/>
            <person name="Meng A."/>
            <person name="Brown T."/>
            <person name="Cohen L."/>
        </authorList>
    </citation>
    <scope>NUCLEOTIDE SEQUENCE</scope>
    <source>
        <strain evidence="2">308</strain>
    </source>
</reference>
<gene>
    <name evidence="2" type="ORF">CHYS00102_LOCUS30710</name>
</gene>
<protein>
    <submittedName>
        <fullName evidence="2">Uncharacterized protein</fullName>
    </submittedName>
</protein>
<name>A0A7S1C251_9STRA</name>
<feature type="chain" id="PRO_5030775561" evidence="1">
    <location>
        <begin position="25"/>
        <end position="318"/>
    </location>
</feature>
<organism evidence="2">
    <name type="scientific">Corethron hystrix</name>
    <dbReference type="NCBI Taxonomy" id="216773"/>
    <lineage>
        <taxon>Eukaryota</taxon>
        <taxon>Sar</taxon>
        <taxon>Stramenopiles</taxon>
        <taxon>Ochrophyta</taxon>
        <taxon>Bacillariophyta</taxon>
        <taxon>Coscinodiscophyceae</taxon>
        <taxon>Corethrophycidae</taxon>
        <taxon>Corethrales</taxon>
        <taxon>Corethraceae</taxon>
        <taxon>Corethron</taxon>
    </lineage>
</organism>
<evidence type="ECO:0000313" key="2">
    <source>
        <dbReference type="EMBL" id="CAD8903490.1"/>
    </source>
</evidence>
<accession>A0A7S1C251</accession>